<keyword evidence="2" id="KW-1185">Reference proteome</keyword>
<reference evidence="1 2" key="1">
    <citation type="journal article" date="2018" name="Environ. Microbiol.">
        <title>Novel energy conservation strategies and behaviour of Pelotomaculum schinkii driving syntrophic propionate catabolism.</title>
        <authorList>
            <person name="Hidalgo-Ahumada C.A.P."/>
            <person name="Nobu M.K."/>
            <person name="Narihiro T."/>
            <person name="Tamaki H."/>
            <person name="Liu W.T."/>
            <person name="Kamagata Y."/>
            <person name="Stams A.J.M."/>
            <person name="Imachi H."/>
            <person name="Sousa D.Z."/>
        </authorList>
    </citation>
    <scope>NUCLEOTIDE SEQUENCE [LARGE SCALE GENOMIC DNA]</scope>
    <source>
        <strain evidence="1 2">HH</strain>
    </source>
</reference>
<proteinExistence type="predicted"/>
<sequence>MDRIKSAYEMALERFKQRKEVPQAEMDRMEYEPLGKSVAAIFLREKDFDMMVEVAKYPQQFQGYVLEGIQKTLLSNLLPPIDKNTLEDNLRAMQGLLLVKKDKDAVKEVLGQLENLFQYYEQALTQTYSQFKQQFTEKLSPSIRAMEKRTGQKFKIDPEKQPGFRDEWNKVVSRLNLQYEQVLDEQKEKLRNIK</sequence>
<dbReference type="Pfam" id="PF20362">
    <property type="entry name" value="DUF6657"/>
    <property type="match status" value="1"/>
</dbReference>
<dbReference type="RefSeq" id="WP_190239000.1">
    <property type="nucleotide sequence ID" value="NZ_QFGA01000001.1"/>
</dbReference>
<dbReference type="AlphaFoldDB" id="A0A4Y7RDQ0"/>
<gene>
    <name evidence="1" type="ORF">Psch_00424</name>
</gene>
<dbReference type="InterPro" id="IPR046598">
    <property type="entry name" value="DUF6657"/>
</dbReference>
<dbReference type="EMBL" id="QFGA01000001">
    <property type="protein sequence ID" value="TEB06891.1"/>
    <property type="molecule type" value="Genomic_DNA"/>
</dbReference>
<accession>A0A4Y7RDQ0</accession>
<evidence type="ECO:0000313" key="2">
    <source>
        <dbReference type="Proteomes" id="UP000298324"/>
    </source>
</evidence>
<dbReference type="Proteomes" id="UP000298324">
    <property type="component" value="Unassembled WGS sequence"/>
</dbReference>
<evidence type="ECO:0000313" key="1">
    <source>
        <dbReference type="EMBL" id="TEB06891.1"/>
    </source>
</evidence>
<name>A0A4Y7RDQ0_9FIRM</name>
<protein>
    <submittedName>
        <fullName evidence="1">Uncharacterized protein</fullName>
    </submittedName>
</protein>
<organism evidence="1 2">
    <name type="scientific">Pelotomaculum schinkii</name>
    <dbReference type="NCBI Taxonomy" id="78350"/>
    <lineage>
        <taxon>Bacteria</taxon>
        <taxon>Bacillati</taxon>
        <taxon>Bacillota</taxon>
        <taxon>Clostridia</taxon>
        <taxon>Eubacteriales</taxon>
        <taxon>Desulfotomaculaceae</taxon>
        <taxon>Pelotomaculum</taxon>
    </lineage>
</organism>
<comment type="caution">
    <text evidence="1">The sequence shown here is derived from an EMBL/GenBank/DDBJ whole genome shotgun (WGS) entry which is preliminary data.</text>
</comment>